<feature type="compositionally biased region" description="Basic and acidic residues" evidence="1">
    <location>
        <begin position="13"/>
        <end position="22"/>
    </location>
</feature>
<dbReference type="Pfam" id="PF07920">
    <property type="entry name" value="DUF1684"/>
    <property type="match status" value="1"/>
</dbReference>
<sequence>MPPNVAAPSDDVEGGRRAEGGRKVGGVTTSETTRTFGEAWASWQTARLRAATAPYGLASLVATNWLSRSPQPLEGLPGTWRLDGGVIVGEGLSGVDDVRLAEGGELELGRLLLRHHRRDDDVALRVLDPDAPSRAAVAGIDAFPPDPAWVLTGRFEPAADGSSVDIHEIDGYVESYALAGTVHLRIGGEEVALLATGARSGMQVVFSDTTSGGETYRFRFLRLRADVSNGHDGGDSGAPQPIEVDFNRAYLPPCAFADFYLCPMPAPQNRLRVAVRAGEKTVDRPPKERAR</sequence>
<dbReference type="PANTHER" id="PTHR41913">
    <property type="entry name" value="DUF1684 DOMAIN-CONTAINING PROTEIN"/>
    <property type="match status" value="1"/>
</dbReference>
<organism evidence="2 3">
    <name type="scientific">Herbiconiux oxytropis</name>
    <dbReference type="NCBI Taxonomy" id="2970915"/>
    <lineage>
        <taxon>Bacteria</taxon>
        <taxon>Bacillati</taxon>
        <taxon>Actinomycetota</taxon>
        <taxon>Actinomycetes</taxon>
        <taxon>Micrococcales</taxon>
        <taxon>Microbacteriaceae</taxon>
        <taxon>Herbiconiux</taxon>
    </lineage>
</organism>
<accession>A0AA42BRR8</accession>
<feature type="region of interest" description="Disordered" evidence="1">
    <location>
        <begin position="1"/>
        <end position="30"/>
    </location>
</feature>
<name>A0AA42BRR8_9MICO</name>
<gene>
    <name evidence="2" type="ORF">N1028_01130</name>
</gene>
<proteinExistence type="predicted"/>
<evidence type="ECO:0000313" key="3">
    <source>
        <dbReference type="Proteomes" id="UP001165587"/>
    </source>
</evidence>
<dbReference type="InterPro" id="IPR012467">
    <property type="entry name" value="DUF1684"/>
</dbReference>
<keyword evidence="3" id="KW-1185">Reference proteome</keyword>
<reference evidence="2" key="1">
    <citation type="submission" date="2022-08" db="EMBL/GenBank/DDBJ databases">
        <authorList>
            <person name="Deng Y."/>
            <person name="Han X.-F."/>
            <person name="Zhang Y.-Q."/>
        </authorList>
    </citation>
    <scope>NUCLEOTIDE SEQUENCE</scope>
    <source>
        <strain evidence="2">CPCC 203407</strain>
    </source>
</reference>
<dbReference type="RefSeq" id="WP_259524910.1">
    <property type="nucleotide sequence ID" value="NZ_JANLCK010000001.1"/>
</dbReference>
<evidence type="ECO:0000256" key="1">
    <source>
        <dbReference type="SAM" id="MobiDB-lite"/>
    </source>
</evidence>
<dbReference type="EMBL" id="JANLCK010000001">
    <property type="protein sequence ID" value="MCS5724490.1"/>
    <property type="molecule type" value="Genomic_DNA"/>
</dbReference>
<dbReference type="Proteomes" id="UP001165587">
    <property type="component" value="Unassembled WGS sequence"/>
</dbReference>
<comment type="caution">
    <text evidence="2">The sequence shown here is derived from an EMBL/GenBank/DDBJ whole genome shotgun (WGS) entry which is preliminary data.</text>
</comment>
<evidence type="ECO:0000313" key="2">
    <source>
        <dbReference type="EMBL" id="MCS5724490.1"/>
    </source>
</evidence>
<dbReference type="PANTHER" id="PTHR41913:SF1">
    <property type="entry name" value="DUF1684 DOMAIN-CONTAINING PROTEIN"/>
    <property type="match status" value="1"/>
</dbReference>
<protein>
    <submittedName>
        <fullName evidence="2">DUF1684 domain-containing protein</fullName>
    </submittedName>
</protein>
<dbReference type="AlphaFoldDB" id="A0AA42BRR8"/>